<dbReference type="PANTHER" id="PTHR46580">
    <property type="entry name" value="SENSOR KINASE-RELATED"/>
    <property type="match status" value="1"/>
</dbReference>
<accession>A0ABW1NMM1</accession>
<organism evidence="4 5">
    <name type="scientific">Sphaerisporangium aureirubrum</name>
    <dbReference type="NCBI Taxonomy" id="1544736"/>
    <lineage>
        <taxon>Bacteria</taxon>
        <taxon>Bacillati</taxon>
        <taxon>Actinomycetota</taxon>
        <taxon>Actinomycetes</taxon>
        <taxon>Streptosporangiales</taxon>
        <taxon>Streptosporangiaceae</taxon>
        <taxon>Sphaerisporangium</taxon>
    </lineage>
</organism>
<gene>
    <name evidence="4" type="ORF">ACFP1K_21555</name>
</gene>
<evidence type="ECO:0000313" key="4">
    <source>
        <dbReference type="EMBL" id="MFC6083767.1"/>
    </source>
</evidence>
<sequence>MRSSRLRAGLALTGVLALCACGPGPAPAPSPQAGPSTAALSPSPAGPSTAVPSPSPAGPSGTPASPSPPVSVSVPAREVPRGTGSTLTDDVNGDGYADAVIVSERRERNRFLTVLYGSAGGLDPERRTVVEAGDGVLWTSGGSWRARRPDTADLDGDGFADIPVLLRTEGDWPALRILWGGPLGPAEDGLSPVVPVPDAERVTSDWPAAGDFDGDGHADLALGIPDLSASGSDGGGYVLLHGPFGREGAPRDTYVGQSPRTWWVVADRMAPGRRNMLVVHDGDDGEQTGAVILPRVPPAARTYRLGPGNAIATGDFDGDGTVDVAVGDDGGRNDEPGYETLGETGAVTVHYGRAPETPVVMRVPRIRGKLTAGDVDGDGRDDLVLQSGDRVEVRTHGLSTTRTLGELPCPPGKLPQFPVAVRAGDYDRDGRAEVLLNCWSYIFGPDPQRWWMWRADGPGVRFDTTGF</sequence>
<proteinExistence type="predicted"/>
<protein>
    <submittedName>
        <fullName evidence="4">FG-GAP and VCBS repeat-containing protein</fullName>
    </submittedName>
</protein>
<evidence type="ECO:0000313" key="5">
    <source>
        <dbReference type="Proteomes" id="UP001596137"/>
    </source>
</evidence>
<reference evidence="5" key="1">
    <citation type="journal article" date="2019" name="Int. J. Syst. Evol. Microbiol.">
        <title>The Global Catalogue of Microorganisms (GCM) 10K type strain sequencing project: providing services to taxonomists for standard genome sequencing and annotation.</title>
        <authorList>
            <consortium name="The Broad Institute Genomics Platform"/>
            <consortium name="The Broad Institute Genome Sequencing Center for Infectious Disease"/>
            <person name="Wu L."/>
            <person name="Ma J."/>
        </authorList>
    </citation>
    <scope>NUCLEOTIDE SEQUENCE [LARGE SCALE GENOMIC DNA]</scope>
    <source>
        <strain evidence="5">JCM 30346</strain>
    </source>
</reference>
<dbReference type="EMBL" id="JBHSRF010000033">
    <property type="protein sequence ID" value="MFC6083767.1"/>
    <property type="molecule type" value="Genomic_DNA"/>
</dbReference>
<keyword evidence="5" id="KW-1185">Reference proteome</keyword>
<dbReference type="InterPro" id="IPR028994">
    <property type="entry name" value="Integrin_alpha_N"/>
</dbReference>
<dbReference type="Pfam" id="PF01839">
    <property type="entry name" value="FG-GAP"/>
    <property type="match status" value="1"/>
</dbReference>
<feature type="region of interest" description="Disordered" evidence="2">
    <location>
        <begin position="21"/>
        <end position="93"/>
    </location>
</feature>
<dbReference type="Pfam" id="PF13517">
    <property type="entry name" value="FG-GAP_3"/>
    <property type="match status" value="1"/>
</dbReference>
<dbReference type="Proteomes" id="UP001596137">
    <property type="component" value="Unassembled WGS sequence"/>
</dbReference>
<dbReference type="Gene3D" id="2.130.10.130">
    <property type="entry name" value="Integrin alpha, N-terminal"/>
    <property type="match status" value="2"/>
</dbReference>
<dbReference type="PROSITE" id="PS51257">
    <property type="entry name" value="PROKAR_LIPOPROTEIN"/>
    <property type="match status" value="1"/>
</dbReference>
<evidence type="ECO:0000256" key="3">
    <source>
        <dbReference type="SAM" id="SignalP"/>
    </source>
</evidence>
<evidence type="ECO:0000256" key="1">
    <source>
        <dbReference type="ARBA" id="ARBA00022729"/>
    </source>
</evidence>
<dbReference type="InterPro" id="IPR013517">
    <property type="entry name" value="FG-GAP"/>
</dbReference>
<keyword evidence="1 3" id="KW-0732">Signal</keyword>
<name>A0ABW1NMM1_9ACTN</name>
<feature type="signal peptide" evidence="3">
    <location>
        <begin position="1"/>
        <end position="28"/>
    </location>
</feature>
<dbReference type="RefSeq" id="WP_380756101.1">
    <property type="nucleotide sequence ID" value="NZ_JBHSRF010000033.1"/>
</dbReference>
<comment type="caution">
    <text evidence="4">The sequence shown here is derived from an EMBL/GenBank/DDBJ whole genome shotgun (WGS) entry which is preliminary data.</text>
</comment>
<evidence type="ECO:0000256" key="2">
    <source>
        <dbReference type="SAM" id="MobiDB-lite"/>
    </source>
</evidence>
<feature type="chain" id="PRO_5047382702" evidence="3">
    <location>
        <begin position="29"/>
        <end position="467"/>
    </location>
</feature>
<dbReference type="SUPFAM" id="SSF69318">
    <property type="entry name" value="Integrin alpha N-terminal domain"/>
    <property type="match status" value="1"/>
</dbReference>
<feature type="compositionally biased region" description="Low complexity" evidence="2">
    <location>
        <begin position="33"/>
        <end position="76"/>
    </location>
</feature>